<evidence type="ECO:0000313" key="2">
    <source>
        <dbReference type="EMBL" id="EHB91882.1"/>
    </source>
</evidence>
<gene>
    <name evidence="2" type="ORF">HMPREF9450_01931</name>
</gene>
<dbReference type="InterPro" id="IPR021823">
    <property type="entry name" value="DUF3408"/>
</dbReference>
<dbReference type="OrthoDB" id="1012936at2"/>
<dbReference type="HOGENOM" id="CLU_109344_1_0_10"/>
<reference evidence="2 3" key="1">
    <citation type="submission" date="2011-08" db="EMBL/GenBank/DDBJ databases">
        <title>The Genome Sequence of Alistipes indistinctus YIT 12060.</title>
        <authorList>
            <consortium name="The Broad Institute Genome Sequencing Platform"/>
            <person name="Earl A."/>
            <person name="Ward D."/>
            <person name="Feldgarden M."/>
            <person name="Gevers D."/>
            <person name="Morotomi M."/>
            <person name="Young S.K."/>
            <person name="Zeng Q."/>
            <person name="Gargeya S."/>
            <person name="Fitzgerald M."/>
            <person name="Haas B."/>
            <person name="Abouelleil A."/>
            <person name="Alvarado L."/>
            <person name="Arachchi H.M."/>
            <person name="Berlin A."/>
            <person name="Brown A."/>
            <person name="Chapman S.B."/>
            <person name="Chen Z."/>
            <person name="Dunbar C."/>
            <person name="Freedman E."/>
            <person name="Gearin G."/>
            <person name="Gellesch M."/>
            <person name="Goldberg J."/>
            <person name="Griggs A."/>
            <person name="Gujja S."/>
            <person name="Heiman D."/>
            <person name="Howarth C."/>
            <person name="Larson L."/>
            <person name="Lui A."/>
            <person name="MacDonald P.J.P."/>
            <person name="Montmayeur A."/>
            <person name="Murphy C."/>
            <person name="Neiman D."/>
            <person name="Pearson M."/>
            <person name="Priest M."/>
            <person name="Roberts A."/>
            <person name="Saif S."/>
            <person name="Shea T."/>
            <person name="Shenoy N."/>
            <person name="Sisk P."/>
            <person name="Stolte C."/>
            <person name="Sykes S."/>
            <person name="Wortman J."/>
            <person name="Nusbaum C."/>
            <person name="Birren B."/>
        </authorList>
    </citation>
    <scope>NUCLEOTIDE SEQUENCE [LARGE SCALE GENOMIC DNA]</scope>
    <source>
        <strain evidence="2 3">YIT 12060</strain>
    </source>
</reference>
<accession>G5HBB6</accession>
<name>G5HBB6_9BACT</name>
<keyword evidence="3" id="KW-1185">Reference proteome</keyword>
<comment type="caution">
    <text evidence="2">The sequence shown here is derived from an EMBL/GenBank/DDBJ whole genome shotgun (WGS) entry which is preliminary data.</text>
</comment>
<dbReference type="PATRIC" id="fig|742725.3.peg.2026"/>
<feature type="coiled-coil region" evidence="1">
    <location>
        <begin position="115"/>
        <end position="142"/>
    </location>
</feature>
<dbReference type="STRING" id="742725.HMPREF9450_01931"/>
<dbReference type="EMBL" id="ADLD01000013">
    <property type="protein sequence ID" value="EHB91882.1"/>
    <property type="molecule type" value="Genomic_DNA"/>
</dbReference>
<organism evidence="2 3">
    <name type="scientific">Alistipes indistinctus YIT 12060</name>
    <dbReference type="NCBI Taxonomy" id="742725"/>
    <lineage>
        <taxon>Bacteria</taxon>
        <taxon>Pseudomonadati</taxon>
        <taxon>Bacteroidota</taxon>
        <taxon>Bacteroidia</taxon>
        <taxon>Bacteroidales</taxon>
        <taxon>Rikenellaceae</taxon>
        <taxon>Alistipes</taxon>
    </lineage>
</organism>
<dbReference type="Proteomes" id="UP000006008">
    <property type="component" value="Unassembled WGS sequence"/>
</dbReference>
<evidence type="ECO:0008006" key="4">
    <source>
        <dbReference type="Google" id="ProtNLM"/>
    </source>
</evidence>
<proteinExistence type="predicted"/>
<dbReference type="AlphaFoldDB" id="G5HBB6"/>
<dbReference type="Pfam" id="PF11888">
    <property type="entry name" value="DUF3408"/>
    <property type="match status" value="1"/>
</dbReference>
<sequence length="142" mass="16332">MPRKIIPPEDINEEYLRDLVGNVSPVLRNPDAAPVLETKPLPEAVQLPGESGDPIPATASKRRRISLPDYTDTFLHRVTHKRRVTINISEQMRETLKTILQHIGPFHLTLGGYIENILRNHVETYRDEINELNRNAREQKLL</sequence>
<evidence type="ECO:0000313" key="3">
    <source>
        <dbReference type="Proteomes" id="UP000006008"/>
    </source>
</evidence>
<dbReference type="RefSeq" id="WP_009134737.1">
    <property type="nucleotide sequence ID" value="NZ_CP102250.1"/>
</dbReference>
<evidence type="ECO:0000256" key="1">
    <source>
        <dbReference type="SAM" id="Coils"/>
    </source>
</evidence>
<keyword evidence="1" id="KW-0175">Coiled coil</keyword>
<protein>
    <recommendedName>
        <fullName evidence="4">DUF3408 domain-containing protein</fullName>
    </recommendedName>
</protein>
<dbReference type="GeneID" id="92815042"/>